<sequence length="308" mass="34221">MIKDFVIGDKIEQPCIVRLQKIGTSSNGKAFARGLLEDNTGCLPFICFETGLVNKLRDMEVPKPFVIGGNVDVNKFASDMSLQIILQKLENIGAHDDITHLMPSGNIDLLEYQKKLDSLIMDIKEPGLAKLVKNILSGETYEQFLINPAGMRLHHAYVGGLMHHTVCVANIALALAHTIEGVDRDLVLAGALLHDVGKLTEISPELGFPYTTEGRLLGHISIMGMLVKEEGSKIPELTAEKLQSILHIILSHHGEQDKGSPIPCATKESFVVHYADEIDAIMNQFSDFKKKDSWEYNKMLQRYLYNKA</sequence>
<evidence type="ECO:0000313" key="3">
    <source>
        <dbReference type="EMBL" id="MPL86802.1"/>
    </source>
</evidence>
<dbReference type="EMBL" id="VSSQ01000227">
    <property type="protein sequence ID" value="MPL86802.1"/>
    <property type="molecule type" value="Genomic_DNA"/>
</dbReference>
<dbReference type="InterPro" id="IPR006674">
    <property type="entry name" value="HD_domain"/>
</dbReference>
<dbReference type="PANTHER" id="PTHR37294">
    <property type="entry name" value="3'-5' EXORIBONUCLEASE YHAM"/>
    <property type="match status" value="1"/>
</dbReference>
<dbReference type="InterPro" id="IPR006675">
    <property type="entry name" value="HDIG_dom"/>
</dbReference>
<protein>
    <submittedName>
        <fullName evidence="3">3'-5' exoribonuclease YhaM</fullName>
        <ecNumber evidence="3">3.1.-.-</ecNumber>
    </submittedName>
</protein>
<dbReference type="GO" id="GO:0016787">
    <property type="term" value="F:hydrolase activity"/>
    <property type="evidence" value="ECO:0007669"/>
    <property type="project" value="UniProtKB-KW"/>
</dbReference>
<dbReference type="SMART" id="SM00471">
    <property type="entry name" value="HDc"/>
    <property type="match status" value="1"/>
</dbReference>
<organism evidence="3">
    <name type="scientific">bioreactor metagenome</name>
    <dbReference type="NCBI Taxonomy" id="1076179"/>
    <lineage>
        <taxon>unclassified sequences</taxon>
        <taxon>metagenomes</taxon>
        <taxon>ecological metagenomes</taxon>
    </lineage>
</organism>
<dbReference type="GO" id="GO:0031125">
    <property type="term" value="P:rRNA 3'-end processing"/>
    <property type="evidence" value="ECO:0007669"/>
    <property type="project" value="TreeGrafter"/>
</dbReference>
<dbReference type="EC" id="3.1.-.-" evidence="3"/>
<dbReference type="CDD" id="cd00077">
    <property type="entry name" value="HDc"/>
    <property type="match status" value="1"/>
</dbReference>
<dbReference type="Gene3D" id="1.10.3210.10">
    <property type="entry name" value="Hypothetical protein af1432"/>
    <property type="match status" value="1"/>
</dbReference>
<name>A0A644V7P9_9ZZZZ</name>
<evidence type="ECO:0000256" key="1">
    <source>
        <dbReference type="ARBA" id="ARBA00022801"/>
    </source>
</evidence>
<feature type="domain" description="HD/PDEase" evidence="2">
    <location>
        <begin position="157"/>
        <end position="290"/>
    </location>
</feature>
<accession>A0A644V7P9</accession>
<evidence type="ECO:0000259" key="2">
    <source>
        <dbReference type="SMART" id="SM00471"/>
    </source>
</evidence>
<proteinExistence type="predicted"/>
<dbReference type="SUPFAM" id="SSF109604">
    <property type="entry name" value="HD-domain/PDEase-like"/>
    <property type="match status" value="1"/>
</dbReference>
<gene>
    <name evidence="3" type="primary">yhaM_2</name>
    <name evidence="3" type="ORF">SDC9_32789</name>
</gene>
<keyword evidence="1 3" id="KW-0378">Hydrolase</keyword>
<dbReference type="Pfam" id="PF01966">
    <property type="entry name" value="HD"/>
    <property type="match status" value="1"/>
</dbReference>
<reference evidence="3" key="1">
    <citation type="submission" date="2019-08" db="EMBL/GenBank/DDBJ databases">
        <authorList>
            <person name="Kucharzyk K."/>
            <person name="Murdoch R.W."/>
            <person name="Higgins S."/>
            <person name="Loffler F."/>
        </authorList>
    </citation>
    <scope>NUCLEOTIDE SEQUENCE</scope>
</reference>
<dbReference type="InterPro" id="IPR003607">
    <property type="entry name" value="HD/PDEase_dom"/>
</dbReference>
<dbReference type="PANTHER" id="PTHR37294:SF1">
    <property type="entry name" value="3'-5' EXORIBONUCLEASE YHAM"/>
    <property type="match status" value="1"/>
</dbReference>
<dbReference type="NCBIfam" id="TIGR00277">
    <property type="entry name" value="HDIG"/>
    <property type="match status" value="1"/>
</dbReference>
<dbReference type="InterPro" id="IPR050798">
    <property type="entry name" value="YhaM_exoribonuc/phosphodiest"/>
</dbReference>
<comment type="caution">
    <text evidence="3">The sequence shown here is derived from an EMBL/GenBank/DDBJ whole genome shotgun (WGS) entry which is preliminary data.</text>
</comment>
<dbReference type="AlphaFoldDB" id="A0A644V7P9"/>